<dbReference type="GO" id="GO:0005975">
    <property type="term" value="P:carbohydrate metabolic process"/>
    <property type="evidence" value="ECO:0007669"/>
    <property type="project" value="InterPro"/>
</dbReference>
<protein>
    <recommendedName>
        <fullName evidence="3">beta-N-acetylhexosaminidase</fullName>
        <ecNumber evidence="3">3.2.1.52</ecNumber>
    </recommendedName>
</protein>
<evidence type="ECO:0000256" key="7">
    <source>
        <dbReference type="SAM" id="SignalP"/>
    </source>
</evidence>
<evidence type="ECO:0000313" key="11">
    <source>
        <dbReference type="Proteomes" id="UP000594263"/>
    </source>
</evidence>
<dbReference type="InterPro" id="IPR015883">
    <property type="entry name" value="Glyco_hydro_20_cat"/>
</dbReference>
<dbReference type="SUPFAM" id="SSF51445">
    <property type="entry name" value="(Trans)glycosidases"/>
    <property type="match status" value="1"/>
</dbReference>
<dbReference type="EnsemblPlants" id="Kaladp0060s0312.1.v1.1">
    <property type="protein sequence ID" value="Kaladp0060s0312.1.v1.1"/>
    <property type="gene ID" value="Kaladp0060s0312.v1.1"/>
</dbReference>
<dbReference type="PANTHER" id="PTHR22600">
    <property type="entry name" value="BETA-HEXOSAMINIDASE"/>
    <property type="match status" value="1"/>
</dbReference>
<dbReference type="InterPro" id="IPR029019">
    <property type="entry name" value="HEX_eukaryotic_N"/>
</dbReference>
<evidence type="ECO:0000256" key="6">
    <source>
        <dbReference type="ARBA" id="ARBA00023295"/>
    </source>
</evidence>
<evidence type="ECO:0000256" key="3">
    <source>
        <dbReference type="ARBA" id="ARBA00012663"/>
    </source>
</evidence>
<evidence type="ECO:0000259" key="8">
    <source>
        <dbReference type="Pfam" id="PF00728"/>
    </source>
</evidence>
<dbReference type="InterPro" id="IPR025705">
    <property type="entry name" value="Beta_hexosaminidase_sua/sub"/>
</dbReference>
<feature type="signal peptide" evidence="7">
    <location>
        <begin position="1"/>
        <end position="29"/>
    </location>
</feature>
<dbReference type="Pfam" id="PF00728">
    <property type="entry name" value="Glyco_hydro_20"/>
    <property type="match status" value="1"/>
</dbReference>
<organism evidence="10 11">
    <name type="scientific">Kalanchoe fedtschenkoi</name>
    <name type="common">Lavender scallops</name>
    <name type="synonym">South American air plant</name>
    <dbReference type="NCBI Taxonomy" id="63787"/>
    <lineage>
        <taxon>Eukaryota</taxon>
        <taxon>Viridiplantae</taxon>
        <taxon>Streptophyta</taxon>
        <taxon>Embryophyta</taxon>
        <taxon>Tracheophyta</taxon>
        <taxon>Spermatophyta</taxon>
        <taxon>Magnoliopsida</taxon>
        <taxon>eudicotyledons</taxon>
        <taxon>Gunneridae</taxon>
        <taxon>Pentapetalae</taxon>
        <taxon>Saxifragales</taxon>
        <taxon>Crassulaceae</taxon>
        <taxon>Kalanchoe</taxon>
    </lineage>
</organism>
<keyword evidence="4" id="KW-0378">Hydrolase</keyword>
<feature type="domain" description="Beta-hexosaminidase eukaryotic type N-terminal" evidence="9">
    <location>
        <begin position="44"/>
        <end position="164"/>
    </location>
</feature>
<accession>A0A7N0ZZW4</accession>
<dbReference type="InterPro" id="IPR017853">
    <property type="entry name" value="GH"/>
</dbReference>
<keyword evidence="7" id="KW-0732">Signal</keyword>
<dbReference type="GO" id="GO:0004563">
    <property type="term" value="F:beta-N-acetylhexosaminidase activity"/>
    <property type="evidence" value="ECO:0007669"/>
    <property type="project" value="UniProtKB-EC"/>
</dbReference>
<proteinExistence type="inferred from homology"/>
<evidence type="ECO:0000256" key="4">
    <source>
        <dbReference type="ARBA" id="ARBA00022801"/>
    </source>
</evidence>
<dbReference type="SUPFAM" id="SSF55545">
    <property type="entry name" value="beta-N-acetylhexosaminidase-like domain"/>
    <property type="match status" value="1"/>
</dbReference>
<dbReference type="EC" id="3.2.1.52" evidence="3"/>
<dbReference type="PRINTS" id="PR00738">
    <property type="entry name" value="GLHYDRLASE20"/>
</dbReference>
<dbReference type="Gramene" id="Kaladp0060s0312.1.v1.1">
    <property type="protein sequence ID" value="Kaladp0060s0312.1.v1.1"/>
    <property type="gene ID" value="Kaladp0060s0312.v1.1"/>
</dbReference>
<evidence type="ECO:0000256" key="1">
    <source>
        <dbReference type="ARBA" id="ARBA00001231"/>
    </source>
</evidence>
<keyword evidence="6" id="KW-0326">Glycosidase</keyword>
<keyword evidence="5" id="KW-0325">Glycoprotein</keyword>
<dbReference type="AlphaFoldDB" id="A0A7N0ZZW4"/>
<dbReference type="PANTHER" id="PTHR22600:SF40">
    <property type="entry name" value="BETA-HEXOSAMINIDASE 1"/>
    <property type="match status" value="1"/>
</dbReference>
<comment type="catalytic activity">
    <reaction evidence="1">
        <text>Hydrolysis of terminal non-reducing N-acetyl-D-hexosamine residues in N-acetyl-beta-D-hexosaminides.</text>
        <dbReference type="EC" id="3.2.1.52"/>
    </reaction>
</comment>
<dbReference type="Pfam" id="PF14845">
    <property type="entry name" value="Glycohydro_20b2"/>
    <property type="match status" value="1"/>
</dbReference>
<comment type="similarity">
    <text evidence="2">Belongs to the glycosyl hydrolase 20 family.</text>
</comment>
<sequence length="224" mass="25219">MPLSPSSRRHTSILTAVLHFLSLFSCAFSTLNSSVDLDETLVYLWPLPTDFTHGNETLVVDPSLTLEAGGSEILRAAFDRYKRIMFKHRSPRVSRIELRGGVLYDVSKLKVVVQDSSEELQLGVDESYSLYVGRSDGFSILGEATIEAKTVYGALRGLETFSQLCAFDYVTKSVQVYKAPWFIQDQPRFAYRGLLIDTSRHYLPVDVIKQVIESMSYVKLVSSM</sequence>
<name>A0A7N0ZZW4_KALFE</name>
<evidence type="ECO:0000256" key="5">
    <source>
        <dbReference type="ARBA" id="ARBA00023180"/>
    </source>
</evidence>
<reference evidence="10" key="1">
    <citation type="submission" date="2021-01" db="UniProtKB">
        <authorList>
            <consortium name="EnsemblPlants"/>
        </authorList>
    </citation>
    <scope>IDENTIFICATION</scope>
</reference>
<evidence type="ECO:0000256" key="2">
    <source>
        <dbReference type="ARBA" id="ARBA00006285"/>
    </source>
</evidence>
<dbReference type="Gene3D" id="3.20.20.80">
    <property type="entry name" value="Glycosidases"/>
    <property type="match status" value="1"/>
</dbReference>
<keyword evidence="11" id="KW-1185">Reference proteome</keyword>
<feature type="chain" id="PRO_5029594195" description="beta-N-acetylhexosaminidase" evidence="7">
    <location>
        <begin position="30"/>
        <end position="224"/>
    </location>
</feature>
<dbReference type="Proteomes" id="UP000594263">
    <property type="component" value="Unplaced"/>
</dbReference>
<dbReference type="GO" id="GO:0016020">
    <property type="term" value="C:membrane"/>
    <property type="evidence" value="ECO:0007669"/>
    <property type="project" value="TreeGrafter"/>
</dbReference>
<dbReference type="OMA" id="QYATEST"/>
<evidence type="ECO:0000313" key="10">
    <source>
        <dbReference type="EnsemblPlants" id="Kaladp0060s0312.1.v1.1"/>
    </source>
</evidence>
<dbReference type="Gene3D" id="3.30.379.10">
    <property type="entry name" value="Chitobiase/beta-hexosaminidase domain 2-like"/>
    <property type="match status" value="1"/>
</dbReference>
<evidence type="ECO:0000259" key="9">
    <source>
        <dbReference type="Pfam" id="PF14845"/>
    </source>
</evidence>
<dbReference type="GO" id="GO:0030203">
    <property type="term" value="P:glycosaminoglycan metabolic process"/>
    <property type="evidence" value="ECO:0007669"/>
    <property type="project" value="TreeGrafter"/>
</dbReference>
<dbReference type="InterPro" id="IPR029018">
    <property type="entry name" value="Hex-like_dom2"/>
</dbReference>
<feature type="domain" description="Glycoside hydrolase family 20 catalytic" evidence="8">
    <location>
        <begin position="189"/>
        <end position="220"/>
    </location>
</feature>